<comment type="subunit">
    <text evidence="10">Homodimer.</text>
</comment>
<gene>
    <name evidence="10" type="primary">pcrB</name>
    <name evidence="11" type="ORF">GGQ92_002916</name>
</gene>
<dbReference type="GO" id="GO:0000287">
    <property type="term" value="F:magnesium ion binding"/>
    <property type="evidence" value="ECO:0007669"/>
    <property type="project" value="UniProtKB-UniRule"/>
</dbReference>
<keyword evidence="1 10" id="KW-0444">Lipid biosynthesis</keyword>
<dbReference type="PANTHER" id="PTHR40029">
    <property type="match status" value="1"/>
</dbReference>
<dbReference type="UniPathway" id="UPA00940"/>
<comment type="cofactor">
    <cofactor evidence="10">
        <name>Mg(2+)</name>
        <dbReference type="ChEBI" id="CHEBI:18420"/>
    </cofactor>
</comment>
<keyword evidence="2 10" id="KW-0808">Transferase</keyword>
<comment type="function">
    <text evidence="10">Prenyltransferase that catalyzes in vivo the transfer of the heptaprenyl moiety of heptaprenyl pyrophosphate (HepPP; 35 carbon atoms) to the C3 hydroxyl of sn-glycerol-1-phosphate (G1P), producing heptaprenylglyceryl phosphate (HepGP). This reaction is an ether-bond-formation step in the biosynthesis of archaea-type G1P-based membrane lipids found in Bacillales.</text>
</comment>
<evidence type="ECO:0000256" key="6">
    <source>
        <dbReference type="ARBA" id="ARBA00023209"/>
    </source>
</evidence>
<proteinExistence type="inferred from homology"/>
<dbReference type="NCBIfam" id="NF003197">
    <property type="entry name" value="PRK04169.1-1"/>
    <property type="match status" value="1"/>
</dbReference>
<feature type="binding site" evidence="10">
    <location>
        <position position="40"/>
    </location>
    <ligand>
        <name>Mg(2+)</name>
        <dbReference type="ChEBI" id="CHEBI:18420"/>
    </ligand>
</feature>
<keyword evidence="5 10" id="KW-0443">Lipid metabolism</keyword>
<dbReference type="GO" id="GO:0120536">
    <property type="term" value="F:heptaprenylglyceryl phosphate synthase activity"/>
    <property type="evidence" value="ECO:0007669"/>
    <property type="project" value="UniProtKB-ARBA"/>
</dbReference>
<keyword evidence="3 10" id="KW-0479">Metal-binding</keyword>
<protein>
    <recommendedName>
        <fullName evidence="9 10">Heptaprenylglyceryl phosphate synthase</fullName>
        <shortName evidence="10">HepGP synthase</shortName>
        <ecNumber evidence="9 10">2.5.1.n9</ecNumber>
    </recommendedName>
    <alternativeName>
        <fullName evidence="10">Glycerol-1-phosphate heptaprenyltransferase</fullName>
    </alternativeName>
</protein>
<evidence type="ECO:0000256" key="4">
    <source>
        <dbReference type="ARBA" id="ARBA00022842"/>
    </source>
</evidence>
<dbReference type="NCBIfam" id="NF003199">
    <property type="entry name" value="PRK04169.1-3"/>
    <property type="match status" value="1"/>
</dbReference>
<dbReference type="AlphaFoldDB" id="A0A841RSB4"/>
<keyword evidence="12" id="KW-1185">Reference proteome</keyword>
<feature type="binding site" evidence="10">
    <location>
        <position position="12"/>
    </location>
    <ligand>
        <name>sn-glycerol 1-phosphate</name>
        <dbReference type="ChEBI" id="CHEBI:57685"/>
    </ligand>
</feature>
<dbReference type="HAMAP" id="MF_00112">
    <property type="entry name" value="GGGP_HepGP_synthase"/>
    <property type="match status" value="1"/>
</dbReference>
<feature type="binding site" evidence="10">
    <location>
        <position position="14"/>
    </location>
    <ligand>
        <name>Mg(2+)</name>
        <dbReference type="ChEBI" id="CHEBI:18420"/>
    </ligand>
</feature>
<evidence type="ECO:0000256" key="1">
    <source>
        <dbReference type="ARBA" id="ARBA00022516"/>
    </source>
</evidence>
<sequence length="227" mass="25784">MYNIDNWKHIFKLDPAKELSDEIIGAVCESGTDAILVGGTDNITLDGVLHLLSAVRKYTVPVILEISNMESITPGFDYYFVPMVLNSKEKKWSMDIQHEAIMEYGNMINWQEVFAEGYCIMNEESKVFQWTDCKLPTQDEVIAYAQLAENLLHLPFFYLEYSGTYGDEQLVRRVSQSLNQTKLIYGGGITNKEQAEKMAEYADIIVVGNALYDNPKEALKTVQAVKK</sequence>
<dbReference type="Gene3D" id="3.20.20.390">
    <property type="entry name" value="FMN-linked oxidoreductases"/>
    <property type="match status" value="1"/>
</dbReference>
<dbReference type="PANTHER" id="PTHR40029:SF2">
    <property type="entry name" value="HEPTAPRENYLGLYCERYL PHOSPHATE SYNTHASE"/>
    <property type="match status" value="1"/>
</dbReference>
<organism evidence="11 12">
    <name type="scientific">Gracilibacillus halotolerans</name>
    <dbReference type="NCBI Taxonomy" id="74386"/>
    <lineage>
        <taxon>Bacteria</taxon>
        <taxon>Bacillati</taxon>
        <taxon>Bacillota</taxon>
        <taxon>Bacilli</taxon>
        <taxon>Bacillales</taxon>
        <taxon>Bacillaceae</taxon>
        <taxon>Gracilibacillus</taxon>
    </lineage>
</organism>
<dbReference type="InterPro" id="IPR038597">
    <property type="entry name" value="GGGP/HepGP_synthase_sf"/>
</dbReference>
<name>A0A841RSB4_9BACI</name>
<comment type="caution">
    <text evidence="10">Lacks conserved residue(s) required for the propagation of feature annotation.</text>
</comment>
<comment type="similarity">
    <text evidence="10">Belongs to the GGGP/HepGP synthase family. Group I subfamily.</text>
</comment>
<evidence type="ECO:0000313" key="11">
    <source>
        <dbReference type="EMBL" id="MBB6514095.1"/>
    </source>
</evidence>
<evidence type="ECO:0000256" key="8">
    <source>
        <dbReference type="ARBA" id="ARBA00048318"/>
    </source>
</evidence>
<reference evidence="11 12" key="1">
    <citation type="submission" date="2020-08" db="EMBL/GenBank/DDBJ databases">
        <title>Genomic Encyclopedia of Type Strains, Phase IV (KMG-IV): sequencing the most valuable type-strain genomes for metagenomic binning, comparative biology and taxonomic classification.</title>
        <authorList>
            <person name="Goeker M."/>
        </authorList>
    </citation>
    <scope>NUCLEOTIDE SEQUENCE [LARGE SCALE GENOMIC DNA]</scope>
    <source>
        <strain evidence="11 12">DSM 11805</strain>
    </source>
</reference>
<feature type="binding site" evidence="10">
    <location>
        <begin position="158"/>
        <end position="163"/>
    </location>
    <ligand>
        <name>sn-glycerol 1-phosphate</name>
        <dbReference type="ChEBI" id="CHEBI:57685"/>
    </ligand>
</feature>
<dbReference type="SUPFAM" id="SSF51395">
    <property type="entry name" value="FMN-linked oxidoreductases"/>
    <property type="match status" value="1"/>
</dbReference>
<comment type="caution">
    <text evidence="11">The sequence shown here is derived from an EMBL/GenBank/DDBJ whole genome shotgun (WGS) entry which is preliminary data.</text>
</comment>
<dbReference type="CDD" id="cd02812">
    <property type="entry name" value="PcrB_like"/>
    <property type="match status" value="1"/>
</dbReference>
<dbReference type="EMBL" id="JACHON010000022">
    <property type="protein sequence ID" value="MBB6514095.1"/>
    <property type="molecule type" value="Genomic_DNA"/>
</dbReference>
<evidence type="ECO:0000256" key="3">
    <source>
        <dbReference type="ARBA" id="ARBA00022723"/>
    </source>
</evidence>
<dbReference type="InterPro" id="IPR008205">
    <property type="entry name" value="GGGP_HepGP_synthase"/>
</dbReference>
<keyword evidence="7 10" id="KW-1208">Phospholipid metabolism</keyword>
<dbReference type="RefSeq" id="WP_184250467.1">
    <property type="nucleotide sequence ID" value="NZ_BAAACU010000030.1"/>
</dbReference>
<evidence type="ECO:0000256" key="7">
    <source>
        <dbReference type="ARBA" id="ARBA00023264"/>
    </source>
</evidence>
<accession>A0A841RSB4</accession>
<evidence type="ECO:0000313" key="12">
    <source>
        <dbReference type="Proteomes" id="UP000572212"/>
    </source>
</evidence>
<evidence type="ECO:0000256" key="5">
    <source>
        <dbReference type="ARBA" id="ARBA00023098"/>
    </source>
</evidence>
<comment type="catalytic activity">
    <reaction evidence="8 10">
        <text>sn-glycerol 1-phosphate + all-trans-heptaprenyl diphosphate = 3-heptaprenyl-sn-glycero-1-phosphate + diphosphate</text>
        <dbReference type="Rhea" id="RHEA:33495"/>
        <dbReference type="ChEBI" id="CHEBI:33019"/>
        <dbReference type="ChEBI" id="CHEBI:57685"/>
        <dbReference type="ChEBI" id="CHEBI:58206"/>
        <dbReference type="ChEBI" id="CHEBI:64781"/>
        <dbReference type="EC" id="2.5.1.n9"/>
    </reaction>
</comment>
<keyword evidence="6 10" id="KW-0594">Phospholipid biosynthesis</keyword>
<dbReference type="FunFam" id="3.20.20.390:FF:000001">
    <property type="entry name" value="Heptaprenylglyceryl phosphate synthase"/>
    <property type="match status" value="1"/>
</dbReference>
<comment type="pathway">
    <text evidence="10">Membrane lipid metabolism; glycerophospholipid metabolism.</text>
</comment>
<dbReference type="GO" id="GO:0046474">
    <property type="term" value="P:glycerophospholipid biosynthetic process"/>
    <property type="evidence" value="ECO:0007669"/>
    <property type="project" value="UniProtKB-UniRule"/>
</dbReference>
<feature type="binding site" evidence="10">
    <location>
        <position position="188"/>
    </location>
    <ligand>
        <name>sn-glycerol 1-phosphate</name>
        <dbReference type="ChEBI" id="CHEBI:57685"/>
    </ligand>
</feature>
<keyword evidence="4 10" id="KW-0460">Magnesium</keyword>
<dbReference type="Proteomes" id="UP000572212">
    <property type="component" value="Unassembled WGS sequence"/>
</dbReference>
<evidence type="ECO:0000256" key="9">
    <source>
        <dbReference type="ARBA" id="ARBA00066888"/>
    </source>
</evidence>
<dbReference type="Pfam" id="PF01884">
    <property type="entry name" value="PcrB"/>
    <property type="match status" value="1"/>
</dbReference>
<feature type="binding site" evidence="10">
    <location>
        <begin position="208"/>
        <end position="209"/>
    </location>
    <ligand>
        <name>sn-glycerol 1-phosphate</name>
        <dbReference type="ChEBI" id="CHEBI:57685"/>
    </ligand>
</feature>
<dbReference type="NCBIfam" id="TIGR01768">
    <property type="entry name" value="GGGP-family"/>
    <property type="match status" value="1"/>
</dbReference>
<dbReference type="EC" id="2.5.1.n9" evidence="9 10"/>
<dbReference type="InterPro" id="IPR039074">
    <property type="entry name" value="GGGP/HepGP_synthase_I"/>
</dbReference>
<evidence type="ECO:0000256" key="10">
    <source>
        <dbReference type="HAMAP-Rule" id="MF_00112"/>
    </source>
</evidence>
<evidence type="ECO:0000256" key="2">
    <source>
        <dbReference type="ARBA" id="ARBA00022679"/>
    </source>
</evidence>